<dbReference type="GO" id="GO:0016740">
    <property type="term" value="F:transferase activity"/>
    <property type="evidence" value="ECO:0007669"/>
    <property type="project" value="UniProtKB-KW"/>
</dbReference>
<keyword evidence="8" id="KW-1185">Reference proteome</keyword>
<evidence type="ECO:0000313" key="7">
    <source>
        <dbReference type="EMBL" id="PSR75365.1"/>
    </source>
</evidence>
<reference evidence="7 8" key="1">
    <citation type="journal article" date="2018" name="Mycol. Prog.">
        <title>Coniella lustricola, a new species from submerged detritus.</title>
        <authorList>
            <person name="Raudabaugh D.B."/>
            <person name="Iturriaga T."/>
            <person name="Carver A."/>
            <person name="Mondo S."/>
            <person name="Pangilinan J."/>
            <person name="Lipzen A."/>
            <person name="He G."/>
            <person name="Amirebrahimi M."/>
            <person name="Grigoriev I.V."/>
            <person name="Miller A.N."/>
        </authorList>
    </citation>
    <scope>NUCLEOTIDE SEQUENCE [LARGE SCALE GENOMIC DNA]</scope>
    <source>
        <strain evidence="7 8">B22-T-1</strain>
    </source>
</reference>
<dbReference type="InterPro" id="IPR026590">
    <property type="entry name" value="Ssirtuin_cat_dom"/>
</dbReference>
<keyword evidence="4" id="KW-0479">Metal-binding</keyword>
<dbReference type="InParanoid" id="A0A2T2ZSR2"/>
<feature type="region of interest" description="Disordered" evidence="5">
    <location>
        <begin position="232"/>
        <end position="254"/>
    </location>
</feature>
<dbReference type="EMBL" id="KZ678773">
    <property type="protein sequence ID" value="PSR75365.1"/>
    <property type="molecule type" value="Genomic_DNA"/>
</dbReference>
<evidence type="ECO:0000313" key="8">
    <source>
        <dbReference type="Proteomes" id="UP000241462"/>
    </source>
</evidence>
<dbReference type="Gene3D" id="3.30.1600.10">
    <property type="entry name" value="SIR2/SIRT2 'Small Domain"/>
    <property type="match status" value="1"/>
</dbReference>
<accession>A0A2T2ZSR2</accession>
<protein>
    <submittedName>
        <fullName evidence="7">DHS-like NAD/FAD-binding domain-containing protein</fullName>
    </submittedName>
</protein>
<dbReference type="AlphaFoldDB" id="A0A2T2ZSR2"/>
<feature type="binding site" evidence="4">
    <location>
        <position position="267"/>
    </location>
    <ligand>
        <name>Zn(2+)</name>
        <dbReference type="ChEBI" id="CHEBI:29105"/>
    </ligand>
</feature>
<proteinExistence type="inferred from homology"/>
<name>A0A2T2ZSR2_9PEZI</name>
<keyword evidence="4" id="KW-0862">Zinc</keyword>
<dbReference type="GO" id="GO:0046872">
    <property type="term" value="F:metal ion binding"/>
    <property type="evidence" value="ECO:0007669"/>
    <property type="project" value="UniProtKB-KW"/>
</dbReference>
<dbReference type="SUPFAM" id="SSF52467">
    <property type="entry name" value="DHS-like NAD/FAD-binding domain"/>
    <property type="match status" value="1"/>
</dbReference>
<feature type="compositionally biased region" description="Low complexity" evidence="5">
    <location>
        <begin position="48"/>
        <end position="67"/>
    </location>
</feature>
<feature type="region of interest" description="Disordered" evidence="5">
    <location>
        <begin position="43"/>
        <end position="76"/>
    </location>
</feature>
<evidence type="ECO:0000256" key="1">
    <source>
        <dbReference type="ARBA" id="ARBA00006924"/>
    </source>
</evidence>
<evidence type="ECO:0000256" key="3">
    <source>
        <dbReference type="ARBA" id="ARBA00023027"/>
    </source>
</evidence>
<dbReference type="Pfam" id="PF02146">
    <property type="entry name" value="SIR2"/>
    <property type="match status" value="1"/>
</dbReference>
<evidence type="ECO:0000256" key="2">
    <source>
        <dbReference type="ARBA" id="ARBA00022679"/>
    </source>
</evidence>
<evidence type="ECO:0000256" key="5">
    <source>
        <dbReference type="SAM" id="MobiDB-lite"/>
    </source>
</evidence>
<organism evidence="7 8">
    <name type="scientific">Coniella lustricola</name>
    <dbReference type="NCBI Taxonomy" id="2025994"/>
    <lineage>
        <taxon>Eukaryota</taxon>
        <taxon>Fungi</taxon>
        <taxon>Dikarya</taxon>
        <taxon>Ascomycota</taxon>
        <taxon>Pezizomycotina</taxon>
        <taxon>Sordariomycetes</taxon>
        <taxon>Sordariomycetidae</taxon>
        <taxon>Diaporthales</taxon>
        <taxon>Schizoparmaceae</taxon>
        <taxon>Coniella</taxon>
    </lineage>
</organism>
<dbReference type="OrthoDB" id="424302at2759"/>
<dbReference type="Gene3D" id="3.40.50.1220">
    <property type="entry name" value="TPP-binding domain"/>
    <property type="match status" value="1"/>
</dbReference>
<dbReference type="InterPro" id="IPR003000">
    <property type="entry name" value="Sirtuin"/>
</dbReference>
<comment type="similarity">
    <text evidence="1">Belongs to the sirtuin family. Class I subfamily.</text>
</comment>
<dbReference type="InterPro" id="IPR029035">
    <property type="entry name" value="DHS-like_NAD/FAD-binding_dom"/>
</dbReference>
<dbReference type="STRING" id="2025994.A0A2T2ZSR2"/>
<feature type="active site" description="Proton acceptor" evidence="4">
    <location>
        <position position="187"/>
    </location>
</feature>
<sequence length="430" mass="46509">MKKPLLRIPYTDKLAPPTVIPATATTLAGAIAALQAFLGSPPLPPAPASSSHSHSHSSLLRPGRHPAAPAPAPPAAASDSTLVLSGAGLSVASGLADYRGDNGTYRLNKTYRPIYYHEFLASHEARKRYWARSFLGWTTLHKAQPNAGHYAVRDLARYGAKVTRVITQNVDSFHPRAHPEIPTLELHGYLRNLLCTSCHREFPRHVFQDELARLNPAWAAFLSEAIASGALDTENPDERRARGMRTNPDGDVDLPDAPYTTFRYPACQQCLAHPPLAADGSQHTVEVDSDGAWKGTSSGGILKPAVIMFGESIPAHVKVAAEEAVDETSRVLVLATSLATYSAWRLVKRAKDRGVPIAIVNMGGVRGEESFFADLPDGQTGAKGVRIDMSTEQLLPELVKSLRRSSPEPQIPHKPLAQENAEAGVFKDFL</sequence>
<evidence type="ECO:0000256" key="4">
    <source>
        <dbReference type="PROSITE-ProRule" id="PRU00236"/>
    </source>
</evidence>
<dbReference type="PANTHER" id="PTHR47651:SF17">
    <property type="entry name" value="DEACETYLASE SIRTUIN-TYPE DOMAIN-CONTAINING PROTEIN"/>
    <property type="match status" value="1"/>
</dbReference>
<dbReference type="InterPro" id="IPR026591">
    <property type="entry name" value="Sirtuin_cat_small_dom_sf"/>
</dbReference>
<feature type="binding site" evidence="4">
    <location>
        <position position="195"/>
    </location>
    <ligand>
        <name>Zn(2+)</name>
        <dbReference type="ChEBI" id="CHEBI:29105"/>
    </ligand>
</feature>
<feature type="binding site" evidence="4">
    <location>
        <position position="198"/>
    </location>
    <ligand>
        <name>Zn(2+)</name>
        <dbReference type="ChEBI" id="CHEBI:29105"/>
    </ligand>
</feature>
<keyword evidence="2" id="KW-0808">Transferase</keyword>
<evidence type="ECO:0000259" key="6">
    <source>
        <dbReference type="PROSITE" id="PS50305"/>
    </source>
</evidence>
<keyword evidence="3" id="KW-0520">NAD</keyword>
<dbReference type="Proteomes" id="UP000241462">
    <property type="component" value="Unassembled WGS sequence"/>
</dbReference>
<gene>
    <name evidence="7" type="ORF">BD289DRAFT_487151</name>
</gene>
<dbReference type="PROSITE" id="PS50305">
    <property type="entry name" value="SIRTUIN"/>
    <property type="match status" value="1"/>
</dbReference>
<feature type="binding site" evidence="4">
    <location>
        <position position="270"/>
    </location>
    <ligand>
        <name>Zn(2+)</name>
        <dbReference type="ChEBI" id="CHEBI:29105"/>
    </ligand>
</feature>
<dbReference type="PANTHER" id="PTHR47651">
    <property type="entry name" value="NAD-DEPENDENT HISTONE DEACETYLASE HST4"/>
    <property type="match status" value="1"/>
</dbReference>
<dbReference type="GO" id="GO:0070403">
    <property type="term" value="F:NAD+ binding"/>
    <property type="evidence" value="ECO:0007669"/>
    <property type="project" value="InterPro"/>
</dbReference>
<feature type="domain" description="Deacetylase sirtuin-type" evidence="6">
    <location>
        <begin position="60"/>
        <end position="405"/>
    </location>
</feature>